<dbReference type="AlphaFoldDB" id="A0AAJ3HTD3"/>
<dbReference type="EMBL" id="LXEV01000021">
    <property type="protein sequence ID" value="OAT47073.1"/>
    <property type="molecule type" value="Genomic_DNA"/>
</dbReference>
<dbReference type="Proteomes" id="UP000078250">
    <property type="component" value="Unassembled WGS sequence"/>
</dbReference>
<keyword evidence="2" id="KW-1185">Reference proteome</keyword>
<name>A0AAJ3HTD3_PROHU</name>
<evidence type="ECO:0000313" key="1">
    <source>
        <dbReference type="EMBL" id="OAT47073.1"/>
    </source>
</evidence>
<comment type="caution">
    <text evidence="1">The sequence shown here is derived from an EMBL/GenBank/DDBJ whole genome shotgun (WGS) entry which is preliminary data.</text>
</comment>
<evidence type="ECO:0000313" key="2">
    <source>
        <dbReference type="Proteomes" id="UP000078250"/>
    </source>
</evidence>
<gene>
    <name evidence="1" type="ORF">M997_1600</name>
</gene>
<proteinExistence type="predicted"/>
<reference evidence="1 2" key="1">
    <citation type="submission" date="2016-04" db="EMBL/GenBank/DDBJ databases">
        <title>ATOL: Assembling a taxonomically balanced genome-scale reconstruction of the evolutionary history of the Enterobacteriaceae.</title>
        <authorList>
            <person name="Plunkett G.III."/>
            <person name="Neeno-Eckwall E.C."/>
            <person name="Glasner J.D."/>
            <person name="Perna N.T."/>
        </authorList>
    </citation>
    <scope>NUCLEOTIDE SEQUENCE [LARGE SCALE GENOMIC DNA]</scope>
    <source>
        <strain evidence="1 2">ATCC 700826</strain>
    </source>
</reference>
<organism evidence="1 2">
    <name type="scientific">Proteus hauseri ATCC 700826</name>
    <dbReference type="NCBI Taxonomy" id="1354271"/>
    <lineage>
        <taxon>Bacteria</taxon>
        <taxon>Pseudomonadati</taxon>
        <taxon>Pseudomonadota</taxon>
        <taxon>Gammaproteobacteria</taxon>
        <taxon>Enterobacterales</taxon>
        <taxon>Morganellaceae</taxon>
        <taxon>Proteus</taxon>
    </lineage>
</organism>
<sequence>MFLLLTAASFASENKVIGSGTITFVGTIVEGNCEMETNKNTFKTKCWNGVEMEESR</sequence>
<accession>A0AAJ3HTD3</accession>
<protein>
    <submittedName>
        <fullName evidence="1">Uncharacterized protein</fullName>
    </submittedName>
</protein>